<evidence type="ECO:0000256" key="11">
    <source>
        <dbReference type="PIRSR" id="PIRSR605856-51"/>
    </source>
</evidence>
<feature type="domain" description="Tryptophan synthase beta chain-like PALP" evidence="13">
    <location>
        <begin position="68"/>
        <end position="355"/>
    </location>
</feature>
<feature type="binding site" evidence="10">
    <location>
        <begin position="240"/>
        <end position="244"/>
    </location>
    <ligand>
        <name>pyridoxal 5'-phosphate</name>
        <dbReference type="ChEBI" id="CHEBI:597326"/>
    </ligand>
</feature>
<evidence type="ECO:0000259" key="13">
    <source>
        <dbReference type="Pfam" id="PF00291"/>
    </source>
</evidence>
<dbReference type="PANTHER" id="PTHR10314">
    <property type="entry name" value="CYSTATHIONINE BETA-SYNTHASE"/>
    <property type="match status" value="1"/>
</dbReference>
<proteinExistence type="inferred from homology"/>
<evidence type="ECO:0000256" key="10">
    <source>
        <dbReference type="PIRSR" id="PIRSR605856-50"/>
    </source>
</evidence>
<dbReference type="NCBIfam" id="TIGR01136">
    <property type="entry name" value="cysKM"/>
    <property type="match status" value="1"/>
</dbReference>
<evidence type="ECO:0000313" key="14">
    <source>
        <dbReference type="EMBL" id="JAC63717.1"/>
    </source>
</evidence>
<dbReference type="PROSITE" id="PS00901">
    <property type="entry name" value="CYS_SYNTHASE"/>
    <property type="match status" value="1"/>
</dbReference>
<evidence type="ECO:0000256" key="2">
    <source>
        <dbReference type="ARBA" id="ARBA00004962"/>
    </source>
</evidence>
<feature type="binding site" evidence="10">
    <location>
        <position position="136"/>
    </location>
    <ligand>
        <name>pyridoxal 5'-phosphate</name>
        <dbReference type="ChEBI" id="CHEBI:597326"/>
    </ligand>
</feature>
<evidence type="ECO:0000256" key="9">
    <source>
        <dbReference type="ARBA" id="ARBA00047931"/>
    </source>
</evidence>
<keyword evidence="7 10" id="KW-0663">Pyridoxal phosphate</keyword>
<dbReference type="CDD" id="cd01561">
    <property type="entry name" value="CBS_like"/>
    <property type="match status" value="1"/>
</dbReference>
<evidence type="ECO:0000256" key="12">
    <source>
        <dbReference type="RuleBase" id="RU003985"/>
    </source>
</evidence>
<keyword evidence="8 12" id="KW-0198">Cysteine biosynthesis</keyword>
<organism evidence="14">
    <name type="scientific">Tetraselmis sp. GSL018</name>
    <dbReference type="NCBI Taxonomy" id="582737"/>
    <lineage>
        <taxon>Eukaryota</taxon>
        <taxon>Viridiplantae</taxon>
        <taxon>Chlorophyta</taxon>
        <taxon>core chlorophytes</taxon>
        <taxon>Chlorodendrophyceae</taxon>
        <taxon>Chlorodendrales</taxon>
        <taxon>Chlorodendraceae</taxon>
        <taxon>Tetraselmis</taxon>
    </lineage>
</organism>
<protein>
    <recommendedName>
        <fullName evidence="4 12">Cysteine synthase</fullName>
        <ecNumber evidence="4 12">2.5.1.47</ecNumber>
    </recommendedName>
</protein>
<dbReference type="Gene3D" id="3.40.50.1100">
    <property type="match status" value="2"/>
</dbReference>
<evidence type="ECO:0000256" key="5">
    <source>
        <dbReference type="ARBA" id="ARBA00022605"/>
    </source>
</evidence>
<keyword evidence="6 12" id="KW-0808">Transferase</keyword>
<dbReference type="InterPro" id="IPR005856">
    <property type="entry name" value="Cys_synth"/>
</dbReference>
<dbReference type="Pfam" id="PF00291">
    <property type="entry name" value="PALP"/>
    <property type="match status" value="1"/>
</dbReference>
<evidence type="ECO:0000256" key="1">
    <source>
        <dbReference type="ARBA" id="ARBA00001933"/>
    </source>
</evidence>
<dbReference type="GO" id="GO:0005737">
    <property type="term" value="C:cytoplasm"/>
    <property type="evidence" value="ECO:0007669"/>
    <property type="project" value="UniProtKB-ARBA"/>
</dbReference>
<dbReference type="InterPro" id="IPR050214">
    <property type="entry name" value="Cys_Synth/Cystath_Beta-Synth"/>
</dbReference>
<comment type="cofactor">
    <cofactor evidence="1 10 12">
        <name>pyridoxal 5'-phosphate</name>
        <dbReference type="ChEBI" id="CHEBI:597326"/>
    </cofactor>
</comment>
<dbReference type="GO" id="GO:0006535">
    <property type="term" value="P:cysteine biosynthetic process from serine"/>
    <property type="evidence" value="ECO:0007669"/>
    <property type="project" value="UniProtKB-UniRule"/>
</dbReference>
<comment type="similarity">
    <text evidence="3 12">Belongs to the cysteine synthase/cystathionine beta-synthase family.</text>
</comment>
<dbReference type="NCBIfam" id="TIGR01139">
    <property type="entry name" value="cysK"/>
    <property type="match status" value="1"/>
</dbReference>
<dbReference type="GO" id="GO:0004124">
    <property type="term" value="F:cysteine synthase activity"/>
    <property type="evidence" value="ECO:0007669"/>
    <property type="project" value="UniProtKB-UniRule"/>
</dbReference>
<feature type="modified residue" description="N6-(pyridoxal phosphate)lysine" evidence="11">
    <location>
        <position position="105"/>
    </location>
</feature>
<dbReference type="InterPro" id="IPR001216">
    <property type="entry name" value="P-phosphate_BS"/>
</dbReference>
<feature type="binding site" evidence="10">
    <location>
        <position position="328"/>
    </location>
    <ligand>
        <name>pyridoxal 5'-phosphate</name>
        <dbReference type="ChEBI" id="CHEBI:597326"/>
    </ligand>
</feature>
<dbReference type="InterPro" id="IPR036052">
    <property type="entry name" value="TrpB-like_PALP_sf"/>
</dbReference>
<dbReference type="FunFam" id="3.40.50.1100:FF:000067">
    <property type="entry name" value="Cysteine synthase"/>
    <property type="match status" value="1"/>
</dbReference>
<evidence type="ECO:0000256" key="4">
    <source>
        <dbReference type="ARBA" id="ARBA00012681"/>
    </source>
</evidence>
<keyword evidence="5 12" id="KW-0028">Amino-acid biosynthesis</keyword>
<dbReference type="InterPro" id="IPR005859">
    <property type="entry name" value="CysK"/>
</dbReference>
<evidence type="ECO:0000256" key="8">
    <source>
        <dbReference type="ARBA" id="ARBA00023192"/>
    </source>
</evidence>
<sequence>MSALESALKYTTSARIASARTKLPGSVGPRSRPPAWRFQKHTAGTVRCAVQPISTPVRPAGTKIANDITELIGNTPLVYLNKVTEGCGARIAAKLESLEPCCSVKDRIGKNMIEEAEKAGRITPGVTTLVEPTSGNTGIGLAFVAAAKGYKLILTMPASMSLERRVLLQAFGAELVLTDPAKGMGGAVKKAEEIAAATDSAYVLQQFENPANSAIHRSTTGPEIFRDTAGAVDALVSGIGTGGTITGAGEYLKSVKSGVRIVAVEPAESAVLSGGSPGPHKIQGIGAGFVPGILNTHVYDEIMQISSDDAVAMARRLAKEEGLLCGISSGAAVEAAKRVGSRPEFEGKLIVVIIPSFGERYLSTALFSAVREECVAMAVNQRVKLTDVAGKEYFVPPLGRA</sequence>
<dbReference type="AlphaFoldDB" id="A0A061QSU3"/>
<comment type="pathway">
    <text evidence="2">Amino-acid biosynthesis; L-cysteine biosynthesis; L-cysteine from L-serine: step 2/2.</text>
</comment>
<evidence type="ECO:0000256" key="3">
    <source>
        <dbReference type="ARBA" id="ARBA00007103"/>
    </source>
</evidence>
<reference evidence="14" key="1">
    <citation type="submission" date="2014-05" db="EMBL/GenBank/DDBJ databases">
        <title>The transcriptome of the halophilic microalga Tetraselmis sp. GSL018 isolated from the Great Salt Lake, Utah.</title>
        <authorList>
            <person name="Jinkerson R.E."/>
            <person name="D'Adamo S."/>
            <person name="Posewitz M.C."/>
        </authorList>
    </citation>
    <scope>NUCLEOTIDE SEQUENCE</scope>
    <source>
        <strain evidence="14">GSL018</strain>
    </source>
</reference>
<dbReference type="EC" id="2.5.1.47" evidence="4 12"/>
<evidence type="ECO:0000256" key="7">
    <source>
        <dbReference type="ARBA" id="ARBA00022898"/>
    </source>
</evidence>
<dbReference type="InterPro" id="IPR001926">
    <property type="entry name" value="TrpB-like_PALP"/>
</dbReference>
<dbReference type="EMBL" id="GBEZ01023152">
    <property type="protein sequence ID" value="JAC63717.1"/>
    <property type="molecule type" value="Transcribed_RNA"/>
</dbReference>
<comment type="catalytic activity">
    <reaction evidence="9 12">
        <text>O-acetyl-L-serine + hydrogen sulfide = L-cysteine + acetate</text>
        <dbReference type="Rhea" id="RHEA:14829"/>
        <dbReference type="ChEBI" id="CHEBI:29919"/>
        <dbReference type="ChEBI" id="CHEBI:30089"/>
        <dbReference type="ChEBI" id="CHEBI:35235"/>
        <dbReference type="ChEBI" id="CHEBI:58340"/>
        <dbReference type="EC" id="2.5.1.47"/>
    </reaction>
</comment>
<name>A0A061QSU3_9CHLO</name>
<dbReference type="SUPFAM" id="SSF53686">
    <property type="entry name" value="Tryptophan synthase beta subunit-like PLP-dependent enzymes"/>
    <property type="match status" value="1"/>
</dbReference>
<evidence type="ECO:0000256" key="6">
    <source>
        <dbReference type="ARBA" id="ARBA00022679"/>
    </source>
</evidence>
<accession>A0A061QSU3</accession>
<dbReference type="FunFam" id="3.40.50.1100:FF:000130">
    <property type="entry name" value="Cysteine synthase"/>
    <property type="match status" value="1"/>
</dbReference>
<gene>
    <name evidence="14" type="primary">CYSK</name>
    <name evidence="14" type="ORF">TSPGSL018_19945</name>
</gene>